<evidence type="ECO:0000313" key="2">
    <source>
        <dbReference type="EMBL" id="AVO22607.1"/>
    </source>
</evidence>
<dbReference type="GO" id="GO:0005524">
    <property type="term" value="F:ATP binding"/>
    <property type="evidence" value="ECO:0007669"/>
    <property type="project" value="InterPro"/>
</dbReference>
<dbReference type="Proteomes" id="UP000240948">
    <property type="component" value="Segment"/>
</dbReference>
<dbReference type="Gene3D" id="3.40.50.300">
    <property type="entry name" value="P-loop containing nucleotide triphosphate hydrolases"/>
    <property type="match status" value="1"/>
</dbReference>
<dbReference type="GO" id="GO:0006260">
    <property type="term" value="P:DNA replication"/>
    <property type="evidence" value="ECO:0007669"/>
    <property type="project" value="TreeGrafter"/>
</dbReference>
<protein>
    <recommendedName>
        <fullName evidence="1">IstB-like ATP-binding domain-containing protein</fullName>
    </recommendedName>
</protein>
<dbReference type="PANTHER" id="PTHR30050:SF4">
    <property type="entry name" value="ATP-BINDING PROTEIN RV3427C IN INSERTION SEQUENCE-RELATED"/>
    <property type="match status" value="1"/>
</dbReference>
<accession>A0A2P1JTY4</accession>
<evidence type="ECO:0000313" key="3">
    <source>
        <dbReference type="Proteomes" id="UP000240948"/>
    </source>
</evidence>
<dbReference type="PANTHER" id="PTHR30050">
    <property type="entry name" value="CHROMOSOMAL REPLICATION INITIATOR PROTEIN DNAA"/>
    <property type="match status" value="1"/>
</dbReference>
<dbReference type="InterPro" id="IPR002611">
    <property type="entry name" value="IstB_ATP-bd"/>
</dbReference>
<sequence>MEFTTVLNLLGLHRVEHLLFKCRPELVGKIENVEMKHEKCIKCGRPNVFKWYFTFISDDKQDSYCVSEICSNCMKGKYSKEITQELENRKKQLILNKWYRIDEDDACGFKNYETYNKITKNALDTAMKYTKTIINEQTKNLLIMGSTGTGKTHLAKTIAKTAKAKGIKTAYIESVDLFGLIKQTFGNDTNYQRFYEEFKSFDVMVIDDVGLETNKQADISWHVNEWTKLVNARKGKSTVYTTNFDDITLPEVVGKRASSRMYEKSDFIDLFTDDYRKKKLRQEGDANV</sequence>
<evidence type="ECO:0000259" key="1">
    <source>
        <dbReference type="Pfam" id="PF01695"/>
    </source>
</evidence>
<proteinExistence type="predicted"/>
<keyword evidence="3" id="KW-1185">Reference proteome</keyword>
<organism evidence="2 3">
    <name type="scientific">Anoxybacillus phage A403</name>
    <dbReference type="NCBI Taxonomy" id="2099336"/>
    <lineage>
        <taxon>Viruses</taxon>
        <taxon>Duplodnaviria</taxon>
        <taxon>Heunggongvirae</taxon>
        <taxon>Uroviricota</taxon>
        <taxon>Caudoviricetes</taxon>
        <taxon>Tandoganvirus</taxon>
        <taxon>Tandoganvirus A403</taxon>
    </lineage>
</organism>
<feature type="domain" description="IstB-like ATP-binding" evidence="1">
    <location>
        <begin position="136"/>
        <end position="244"/>
    </location>
</feature>
<dbReference type="CDD" id="cd00009">
    <property type="entry name" value="AAA"/>
    <property type="match status" value="1"/>
</dbReference>
<dbReference type="InterPro" id="IPR027417">
    <property type="entry name" value="P-loop_NTPase"/>
</dbReference>
<dbReference type="RefSeq" id="YP_009837577.1">
    <property type="nucleotide sequence ID" value="NC_048701.1"/>
</dbReference>
<dbReference type="KEGG" id="vg:55607768"/>
<dbReference type="Pfam" id="PF01695">
    <property type="entry name" value="IstB_IS21"/>
    <property type="match status" value="1"/>
</dbReference>
<name>A0A2P1JTY4_9CAUD</name>
<dbReference type="GeneID" id="55607768"/>
<dbReference type="EMBL" id="MG969427">
    <property type="protein sequence ID" value="AVO22607.1"/>
    <property type="molecule type" value="Genomic_DNA"/>
</dbReference>
<reference evidence="2 3" key="1">
    <citation type="submission" date="2018-02" db="EMBL/GenBank/DDBJ databases">
        <title>Identification and Molecular Characterization of a Novel Bacteriophage isolated from Anoxybacillus caldiproteolyticus.</title>
        <authorList>
            <person name="Sahin E."/>
            <person name="Karaca B."/>
            <person name="Gursoy G.E."/>
            <person name="Coleri Cihan A."/>
        </authorList>
    </citation>
    <scope>NUCLEOTIDE SEQUENCE [LARGE SCALE GENOMIC DNA]</scope>
</reference>
<dbReference type="SUPFAM" id="SSF52540">
    <property type="entry name" value="P-loop containing nucleoside triphosphate hydrolases"/>
    <property type="match status" value="1"/>
</dbReference>